<accession>A0A7Z7JDU8</accession>
<feature type="transmembrane region" description="Helical" evidence="5">
    <location>
        <begin position="130"/>
        <end position="148"/>
    </location>
</feature>
<comment type="similarity">
    <text evidence="5">Belongs to the 4-toluene sulfonate uptake permease (TSUP) (TC 2.A.102) family.</text>
</comment>
<evidence type="ECO:0000256" key="1">
    <source>
        <dbReference type="ARBA" id="ARBA00004141"/>
    </source>
</evidence>
<keyword evidence="4 5" id="KW-0472">Membrane</keyword>
<gene>
    <name evidence="6" type="ORF">CBM2594_B10697</name>
</gene>
<dbReference type="Proteomes" id="UP000257139">
    <property type="component" value="Chromosome CBM2594_b"/>
</dbReference>
<dbReference type="AlphaFoldDB" id="A0A7Z7JDU8"/>
<evidence type="ECO:0000256" key="2">
    <source>
        <dbReference type="ARBA" id="ARBA00022692"/>
    </source>
</evidence>
<keyword evidence="2 5" id="KW-0812">Transmembrane</keyword>
<comment type="subcellular location">
    <subcellularLocation>
        <location evidence="5">Cell membrane</location>
        <topology evidence="5">Multi-pass membrane protein</topology>
    </subcellularLocation>
    <subcellularLocation>
        <location evidence="1">Membrane</location>
        <topology evidence="1">Multi-pass membrane protein</topology>
    </subcellularLocation>
</comment>
<name>A0A7Z7JDU8_9BURK</name>
<feature type="transmembrane region" description="Helical" evidence="5">
    <location>
        <begin position="261"/>
        <end position="278"/>
    </location>
</feature>
<sequence length="280" mass="28999">MMEAAAPCPRFLSESGLKSPAFPPALMPDHLLLSSLLIFGLGGSLGAVGGLFGIGGGLIAIPALGLLFGMDQQLAQGTALVMIAPNVLIGFWQYRKRADIALRTAVVLGLSAVLATWLSARAATAMDAPLLRRIFALFMIGMALYFLWRLLPGRAMTAPQARVSARWIPMVGVVGGLFSGFFSVGGGVVAAPALVGLFGLRQAAAQGLALALVTPGAVVALATYAHAGQVDWASGIPLSLGGMLTISWGVALAHRMPERRLRALFAVCLIATAVVMLVRG</sequence>
<protein>
    <recommendedName>
        <fullName evidence="5">Probable membrane transporter protein</fullName>
    </recommendedName>
</protein>
<evidence type="ECO:0000313" key="7">
    <source>
        <dbReference type="Proteomes" id="UP000257139"/>
    </source>
</evidence>
<dbReference type="InterPro" id="IPR002781">
    <property type="entry name" value="TM_pro_TauE-like"/>
</dbReference>
<keyword evidence="3 5" id="KW-1133">Transmembrane helix</keyword>
<reference evidence="6 7" key="1">
    <citation type="submission" date="2018-01" db="EMBL/GenBank/DDBJ databases">
        <authorList>
            <person name="Clerissi C."/>
        </authorList>
    </citation>
    <scope>NUCLEOTIDE SEQUENCE [LARGE SCALE GENOMIC DNA]</scope>
    <source>
        <strain evidence="6">Cupriavidus taiwanensis STM 6021</strain>
    </source>
</reference>
<feature type="transmembrane region" description="Helical" evidence="5">
    <location>
        <begin position="36"/>
        <end position="67"/>
    </location>
</feature>
<feature type="transmembrane region" description="Helical" evidence="5">
    <location>
        <begin position="232"/>
        <end position="254"/>
    </location>
</feature>
<dbReference type="GO" id="GO:0005886">
    <property type="term" value="C:plasma membrane"/>
    <property type="evidence" value="ECO:0007669"/>
    <property type="project" value="UniProtKB-SubCell"/>
</dbReference>
<feature type="transmembrane region" description="Helical" evidence="5">
    <location>
        <begin position="207"/>
        <end position="226"/>
    </location>
</feature>
<dbReference type="PANTHER" id="PTHR43701:SF2">
    <property type="entry name" value="MEMBRANE TRANSPORTER PROTEIN YJNA-RELATED"/>
    <property type="match status" value="1"/>
</dbReference>
<evidence type="ECO:0000256" key="5">
    <source>
        <dbReference type="RuleBase" id="RU363041"/>
    </source>
</evidence>
<dbReference type="PANTHER" id="PTHR43701">
    <property type="entry name" value="MEMBRANE TRANSPORTER PROTEIN MJ0441-RELATED"/>
    <property type="match status" value="1"/>
</dbReference>
<feature type="transmembrane region" description="Helical" evidence="5">
    <location>
        <begin position="100"/>
        <end position="118"/>
    </location>
</feature>
<feature type="transmembrane region" description="Helical" evidence="5">
    <location>
        <begin position="74"/>
        <end position="94"/>
    </location>
</feature>
<evidence type="ECO:0000256" key="3">
    <source>
        <dbReference type="ARBA" id="ARBA00022989"/>
    </source>
</evidence>
<organism evidence="6 7">
    <name type="scientific">Cupriavidus taiwanensis</name>
    <dbReference type="NCBI Taxonomy" id="164546"/>
    <lineage>
        <taxon>Bacteria</taxon>
        <taxon>Pseudomonadati</taxon>
        <taxon>Pseudomonadota</taxon>
        <taxon>Betaproteobacteria</taxon>
        <taxon>Burkholderiales</taxon>
        <taxon>Burkholderiaceae</taxon>
        <taxon>Cupriavidus</taxon>
    </lineage>
</organism>
<dbReference type="Pfam" id="PF01925">
    <property type="entry name" value="TauE"/>
    <property type="match status" value="1"/>
</dbReference>
<dbReference type="InterPro" id="IPR051598">
    <property type="entry name" value="TSUP/Inactive_protease-like"/>
</dbReference>
<keyword evidence="5" id="KW-1003">Cell membrane</keyword>
<proteinExistence type="inferred from homology"/>
<evidence type="ECO:0000256" key="4">
    <source>
        <dbReference type="ARBA" id="ARBA00023136"/>
    </source>
</evidence>
<feature type="transmembrane region" description="Helical" evidence="5">
    <location>
        <begin position="168"/>
        <end position="195"/>
    </location>
</feature>
<evidence type="ECO:0000313" key="6">
    <source>
        <dbReference type="EMBL" id="SPC21598.1"/>
    </source>
</evidence>
<dbReference type="EMBL" id="LT978514">
    <property type="protein sequence ID" value="SPC21598.1"/>
    <property type="molecule type" value="Genomic_DNA"/>
</dbReference>